<evidence type="ECO:0000313" key="3">
    <source>
        <dbReference type="Proteomes" id="UP000199306"/>
    </source>
</evidence>
<dbReference type="EMBL" id="FOXH01000012">
    <property type="protein sequence ID" value="SFQ21082.1"/>
    <property type="molecule type" value="Genomic_DNA"/>
</dbReference>
<dbReference type="Gene3D" id="3.20.20.140">
    <property type="entry name" value="Metal-dependent hydrolases"/>
    <property type="match status" value="1"/>
</dbReference>
<reference evidence="2 3" key="1">
    <citation type="submission" date="2016-10" db="EMBL/GenBank/DDBJ databases">
        <authorList>
            <person name="de Groot N.N."/>
        </authorList>
    </citation>
    <scope>NUCLEOTIDE SEQUENCE [LARGE SCALE GENOMIC DNA]</scope>
    <source>
        <strain evidence="3">E92,LMG 26720,CCM 7988</strain>
    </source>
</reference>
<dbReference type="PANTHER" id="PTHR22642:SF2">
    <property type="entry name" value="PROTEIN LONG AFTER FAR-RED 3"/>
    <property type="match status" value="1"/>
</dbReference>
<gene>
    <name evidence="2" type="ORF">SAMN04515674_11262</name>
</gene>
<dbReference type="AlphaFoldDB" id="A0A1I5WMQ1"/>
<dbReference type="SUPFAM" id="SSF51556">
    <property type="entry name" value="Metallo-dependent hydrolases"/>
    <property type="match status" value="1"/>
</dbReference>
<dbReference type="InterPro" id="IPR033932">
    <property type="entry name" value="YtcJ-like"/>
</dbReference>
<dbReference type="GO" id="GO:0016810">
    <property type="term" value="F:hydrolase activity, acting on carbon-nitrogen (but not peptide) bonds"/>
    <property type="evidence" value="ECO:0007669"/>
    <property type="project" value="InterPro"/>
</dbReference>
<accession>A0A1I5WMQ1</accession>
<name>A0A1I5WMQ1_9BACT</name>
<feature type="domain" description="Amidohydrolase 3" evidence="1">
    <location>
        <begin position="70"/>
        <end position="547"/>
    </location>
</feature>
<dbReference type="InterPro" id="IPR032466">
    <property type="entry name" value="Metal_Hydrolase"/>
</dbReference>
<dbReference type="PANTHER" id="PTHR22642">
    <property type="entry name" value="IMIDAZOLONEPROPIONASE"/>
    <property type="match status" value="1"/>
</dbReference>
<dbReference type="RefSeq" id="WP_092018603.1">
    <property type="nucleotide sequence ID" value="NZ_FOXH01000012.1"/>
</dbReference>
<evidence type="ECO:0000259" key="1">
    <source>
        <dbReference type="Pfam" id="PF07969"/>
    </source>
</evidence>
<dbReference type="Gene3D" id="3.10.310.70">
    <property type="match status" value="1"/>
</dbReference>
<sequence>MNKFLVLIVIFFSSVVFAKAQKICFYNGKIYTVDSRNSTVEAVVVQNGKIIYAGNSPEARSVWSDSRTRMVNLEGKLMLPGFIDNHTHFADGGMYLLGVNLREAKSTAEFKSILKQYVASHKGEWIKSGNWDHEAWEVKELPTREMIDDFSADTPIFVDRFDGHMALANSKALALAGITKDSQSPDGGEIVKDPKTGEPTGILKDAAIPLMYKVIPPPTPEQKLKYIQRALQEARENGITSVHDITFQPDLIAYQKLEKEDKLTCRFYTRLPLEIYENLVKTGIQAGFGSEKIKLGSLKAYADGSLGSSTALMFKPYNQNPNTRGLASDIVINGNLRKWALDADLNHLQLSVHAIGDSANYLMLKLFEEITDKNPKWDRRFRIEHAQHVRFEDIPRFAKLGVIASVQPYHCIDDGVWAAKRIGARIDYTHPYKSFLEAGVKLCMGSDWSVAPLNAIYGIYAAVTRRTVDGANPMGWIPKQKIPVQEAIKGYTINNAFAAFEEKIKGSIEVGKMADMVVLSEDILTIQPEKIRDVKVVMTIFDGNIVYEKK</sequence>
<dbReference type="OrthoDB" id="9767366at2"/>
<dbReference type="InterPro" id="IPR013108">
    <property type="entry name" value="Amidohydro_3"/>
</dbReference>
<dbReference type="STRING" id="1079859.SAMN04515674_11262"/>
<keyword evidence="3" id="KW-1185">Reference proteome</keyword>
<protein>
    <recommendedName>
        <fullName evidence="1">Amidohydrolase 3 domain-containing protein</fullName>
    </recommendedName>
</protein>
<dbReference type="SUPFAM" id="SSF51338">
    <property type="entry name" value="Composite domain of metallo-dependent hydrolases"/>
    <property type="match status" value="1"/>
</dbReference>
<proteinExistence type="predicted"/>
<dbReference type="CDD" id="cd01300">
    <property type="entry name" value="YtcJ_like"/>
    <property type="match status" value="1"/>
</dbReference>
<organism evidence="2 3">
    <name type="scientific">Pseudarcicella hirudinis</name>
    <dbReference type="NCBI Taxonomy" id="1079859"/>
    <lineage>
        <taxon>Bacteria</taxon>
        <taxon>Pseudomonadati</taxon>
        <taxon>Bacteroidota</taxon>
        <taxon>Cytophagia</taxon>
        <taxon>Cytophagales</taxon>
        <taxon>Flectobacillaceae</taxon>
        <taxon>Pseudarcicella</taxon>
    </lineage>
</organism>
<dbReference type="Proteomes" id="UP000199306">
    <property type="component" value="Unassembled WGS sequence"/>
</dbReference>
<dbReference type="Pfam" id="PF07969">
    <property type="entry name" value="Amidohydro_3"/>
    <property type="match status" value="1"/>
</dbReference>
<dbReference type="Gene3D" id="2.30.40.10">
    <property type="entry name" value="Urease, subunit C, domain 1"/>
    <property type="match status" value="1"/>
</dbReference>
<evidence type="ECO:0000313" key="2">
    <source>
        <dbReference type="EMBL" id="SFQ21082.1"/>
    </source>
</evidence>
<dbReference type="InterPro" id="IPR011059">
    <property type="entry name" value="Metal-dep_hydrolase_composite"/>
</dbReference>